<comment type="caution">
    <text evidence="1">The sequence shown here is derived from an EMBL/GenBank/DDBJ whole genome shotgun (WGS) entry which is preliminary data.</text>
</comment>
<accession>A0ABD2BKW2</accession>
<keyword evidence="2" id="KW-1185">Reference proteome</keyword>
<proteinExistence type="predicted"/>
<name>A0ABD2BKW2_VESMC</name>
<dbReference type="EMBL" id="JAYRBN010000074">
    <property type="protein sequence ID" value="KAL2733421.1"/>
    <property type="molecule type" value="Genomic_DNA"/>
</dbReference>
<sequence length="79" mass="9374">MLTRDHGDDKVYASTVTSFKECYSNGESRKMKMKCEINESNLSNLYLTIRRFLKYYEYKIADIIYIVDLSRETTIEIIT</sequence>
<evidence type="ECO:0000313" key="1">
    <source>
        <dbReference type="EMBL" id="KAL2733421.1"/>
    </source>
</evidence>
<evidence type="ECO:0000313" key="2">
    <source>
        <dbReference type="Proteomes" id="UP001607303"/>
    </source>
</evidence>
<gene>
    <name evidence="1" type="ORF">V1477_014389</name>
</gene>
<protein>
    <submittedName>
        <fullName evidence="1">Uncharacterized protein</fullName>
    </submittedName>
</protein>
<reference evidence="1 2" key="1">
    <citation type="journal article" date="2024" name="Ann. Entomol. Soc. Am.">
        <title>Genomic analyses of the southern and eastern yellowjacket wasps (Hymenoptera: Vespidae) reveal evolutionary signatures of social life.</title>
        <authorList>
            <person name="Catto M.A."/>
            <person name="Caine P.B."/>
            <person name="Orr S.E."/>
            <person name="Hunt B.G."/>
            <person name="Goodisman M.A.D."/>
        </authorList>
    </citation>
    <scope>NUCLEOTIDE SEQUENCE [LARGE SCALE GENOMIC DNA]</scope>
    <source>
        <strain evidence="1">232</strain>
        <tissue evidence="1">Head and thorax</tissue>
    </source>
</reference>
<dbReference type="Proteomes" id="UP001607303">
    <property type="component" value="Unassembled WGS sequence"/>
</dbReference>
<organism evidence="1 2">
    <name type="scientific">Vespula maculifrons</name>
    <name type="common">Eastern yellow jacket</name>
    <name type="synonym">Wasp</name>
    <dbReference type="NCBI Taxonomy" id="7453"/>
    <lineage>
        <taxon>Eukaryota</taxon>
        <taxon>Metazoa</taxon>
        <taxon>Ecdysozoa</taxon>
        <taxon>Arthropoda</taxon>
        <taxon>Hexapoda</taxon>
        <taxon>Insecta</taxon>
        <taxon>Pterygota</taxon>
        <taxon>Neoptera</taxon>
        <taxon>Endopterygota</taxon>
        <taxon>Hymenoptera</taxon>
        <taxon>Apocrita</taxon>
        <taxon>Aculeata</taxon>
        <taxon>Vespoidea</taxon>
        <taxon>Vespidae</taxon>
        <taxon>Vespinae</taxon>
        <taxon>Vespula</taxon>
    </lineage>
</organism>
<dbReference type="AlphaFoldDB" id="A0ABD2BKW2"/>